<dbReference type="InterPro" id="IPR036514">
    <property type="entry name" value="SGNH_hydro_sf"/>
</dbReference>
<keyword evidence="7 11" id="KW-0012">Acyltransferase</keyword>
<sequence>MRVAPAVRRLAALDGVRGVLVIFLLCFHFGFTQLQGAWLTLNVFFVLSGFLIVRLLVQERGRTGRIRFLAFYARRARRLFPALAVLLATLLVYGFVFASDEARGPMRWDLLATMGYFMNWRLIAQSNQYFVQFSEPSMLQHAWSLSVEEQFYLVVPVLILGLMAMLRTRWSLITVLVGLAVLSAVWMALVGVGSDVARSHLYYGTDTRAQSLLLGAALGVWTARLGTAERRNPFSVRQVQVAGIAAFAATIVGFVLAVPQTSLMADGGMFALSVVAVVWVWAASDERVGPLQRMLAWWPLAALGRISYGAYLWHWPVGLWLAQLMPDSSTWGRVVLGFILTIGIATVSYQRIEQPIHDRGWRVVVGGALRARTLAAGMAAVLLAGAVGVGVGAPAAAGQAQPPTAAKVVKLVPGQPAFEKPTKPYTVALYGDSVPYMLVKDFPAQKFPGIKAVALAVPGCDLLDQPYINPALNGPDPNAEDCKQFKKTSTAKANSAHSQLLVIFPSVLLGFPHRIGGLDRWWGDREYEATVAARLGHVVAQAKQSGSRPAIVTQTCRDEHSTNLGQFVETVREADPAALSELESGDHVNAFIKQWASRHDVPVADLHSAVCPSGTPRTIPGIPVFGDGIHFSAQFTPSVWAFLLAELGNYRSGTK</sequence>
<reference evidence="12" key="1">
    <citation type="journal article" date="2019" name="Int. J. Syst. Evol. Microbiol.">
        <title>The Global Catalogue of Microorganisms (GCM) 10K type strain sequencing project: providing services to taxonomists for standard genome sequencing and annotation.</title>
        <authorList>
            <consortium name="The Broad Institute Genomics Platform"/>
            <consortium name="The Broad Institute Genome Sequencing Center for Infectious Disease"/>
            <person name="Wu L."/>
            <person name="Ma J."/>
        </authorList>
    </citation>
    <scope>NUCLEOTIDE SEQUENCE [LARGE SCALE GENOMIC DNA]</scope>
    <source>
        <strain evidence="12">CCUG 58127</strain>
    </source>
</reference>
<dbReference type="InterPro" id="IPR002656">
    <property type="entry name" value="Acyl_transf_3_dom"/>
</dbReference>
<dbReference type="InterPro" id="IPR050879">
    <property type="entry name" value="Acyltransferase_3"/>
</dbReference>
<feature type="transmembrane region" description="Helical" evidence="8">
    <location>
        <begin position="150"/>
        <end position="166"/>
    </location>
</feature>
<evidence type="ECO:0000259" key="10">
    <source>
        <dbReference type="Pfam" id="PF19040"/>
    </source>
</evidence>
<dbReference type="InterPro" id="IPR043968">
    <property type="entry name" value="SGNH"/>
</dbReference>
<keyword evidence="2" id="KW-1003">Cell membrane</keyword>
<dbReference type="PANTHER" id="PTHR23028">
    <property type="entry name" value="ACETYLTRANSFERASE"/>
    <property type="match status" value="1"/>
</dbReference>
<evidence type="ECO:0000256" key="7">
    <source>
        <dbReference type="ARBA" id="ARBA00023315"/>
    </source>
</evidence>
<comment type="caution">
    <text evidence="11">The sequence shown here is derived from an EMBL/GenBank/DDBJ whole genome shotgun (WGS) entry which is preliminary data.</text>
</comment>
<organism evidence="11 12">
    <name type="scientific">Flexivirga alba</name>
    <dbReference type="NCBI Taxonomy" id="702742"/>
    <lineage>
        <taxon>Bacteria</taxon>
        <taxon>Bacillati</taxon>
        <taxon>Actinomycetota</taxon>
        <taxon>Actinomycetes</taxon>
        <taxon>Micrococcales</taxon>
        <taxon>Dermacoccaceae</taxon>
        <taxon>Flexivirga</taxon>
    </lineage>
</organism>
<feature type="transmembrane region" description="Helical" evidence="8">
    <location>
        <begin position="263"/>
        <end position="283"/>
    </location>
</feature>
<evidence type="ECO:0000313" key="11">
    <source>
        <dbReference type="EMBL" id="MFC6707294.1"/>
    </source>
</evidence>
<evidence type="ECO:0000256" key="4">
    <source>
        <dbReference type="ARBA" id="ARBA00022692"/>
    </source>
</evidence>
<dbReference type="PANTHER" id="PTHR23028:SF53">
    <property type="entry name" value="ACYL_TRANSF_3 DOMAIN-CONTAINING PROTEIN"/>
    <property type="match status" value="1"/>
</dbReference>
<keyword evidence="6 8" id="KW-0472">Membrane</keyword>
<dbReference type="SUPFAM" id="SSF52266">
    <property type="entry name" value="SGNH hydrolase"/>
    <property type="match status" value="1"/>
</dbReference>
<feature type="transmembrane region" description="Helical" evidence="8">
    <location>
        <begin position="334"/>
        <end position="352"/>
    </location>
</feature>
<keyword evidence="5 8" id="KW-1133">Transmembrane helix</keyword>
<dbReference type="RefSeq" id="WP_382403967.1">
    <property type="nucleotide sequence ID" value="NZ_JBHSWH010000001.1"/>
</dbReference>
<feature type="transmembrane region" description="Helical" evidence="8">
    <location>
        <begin position="37"/>
        <end position="57"/>
    </location>
</feature>
<comment type="subcellular location">
    <subcellularLocation>
        <location evidence="1">Cell membrane</location>
        <topology evidence="1">Multi-pass membrane protein</topology>
    </subcellularLocation>
</comment>
<feature type="transmembrane region" description="Helical" evidence="8">
    <location>
        <begin position="239"/>
        <end position="257"/>
    </location>
</feature>
<feature type="domain" description="Acyltransferase 3" evidence="9">
    <location>
        <begin position="11"/>
        <end position="348"/>
    </location>
</feature>
<evidence type="ECO:0000256" key="1">
    <source>
        <dbReference type="ARBA" id="ARBA00004651"/>
    </source>
</evidence>
<name>A0ABW2AKZ4_9MICO</name>
<evidence type="ECO:0000259" key="9">
    <source>
        <dbReference type="Pfam" id="PF01757"/>
    </source>
</evidence>
<dbReference type="Proteomes" id="UP001596298">
    <property type="component" value="Unassembled WGS sequence"/>
</dbReference>
<proteinExistence type="predicted"/>
<evidence type="ECO:0000256" key="3">
    <source>
        <dbReference type="ARBA" id="ARBA00022679"/>
    </source>
</evidence>
<dbReference type="Gene3D" id="3.40.50.1110">
    <property type="entry name" value="SGNH hydrolase"/>
    <property type="match status" value="1"/>
</dbReference>
<feature type="transmembrane region" description="Helical" evidence="8">
    <location>
        <begin position="173"/>
        <end position="189"/>
    </location>
</feature>
<evidence type="ECO:0000256" key="8">
    <source>
        <dbReference type="SAM" id="Phobius"/>
    </source>
</evidence>
<feature type="domain" description="SGNH" evidence="10">
    <location>
        <begin position="422"/>
        <end position="633"/>
    </location>
</feature>
<gene>
    <name evidence="11" type="ORF">ACFQDH_19040</name>
</gene>
<dbReference type="GO" id="GO:0016746">
    <property type="term" value="F:acyltransferase activity"/>
    <property type="evidence" value="ECO:0007669"/>
    <property type="project" value="UniProtKB-KW"/>
</dbReference>
<protein>
    <submittedName>
        <fullName evidence="11">Acyltransferase family protein</fullName>
    </submittedName>
</protein>
<dbReference type="Pfam" id="PF19040">
    <property type="entry name" value="SGNH"/>
    <property type="match status" value="1"/>
</dbReference>
<evidence type="ECO:0000256" key="2">
    <source>
        <dbReference type="ARBA" id="ARBA00022475"/>
    </source>
</evidence>
<keyword evidence="4 8" id="KW-0812">Transmembrane</keyword>
<feature type="transmembrane region" description="Helical" evidence="8">
    <location>
        <begin position="295"/>
        <end position="314"/>
    </location>
</feature>
<accession>A0ABW2AKZ4</accession>
<keyword evidence="3" id="KW-0808">Transferase</keyword>
<feature type="transmembrane region" description="Helical" evidence="8">
    <location>
        <begin position="78"/>
        <end position="98"/>
    </location>
</feature>
<evidence type="ECO:0000313" key="12">
    <source>
        <dbReference type="Proteomes" id="UP001596298"/>
    </source>
</evidence>
<dbReference type="Pfam" id="PF01757">
    <property type="entry name" value="Acyl_transf_3"/>
    <property type="match status" value="1"/>
</dbReference>
<feature type="transmembrane region" description="Helical" evidence="8">
    <location>
        <begin position="373"/>
        <end position="397"/>
    </location>
</feature>
<evidence type="ECO:0000256" key="6">
    <source>
        <dbReference type="ARBA" id="ARBA00023136"/>
    </source>
</evidence>
<feature type="transmembrane region" description="Helical" evidence="8">
    <location>
        <begin position="209"/>
        <end position="227"/>
    </location>
</feature>
<evidence type="ECO:0000256" key="5">
    <source>
        <dbReference type="ARBA" id="ARBA00022989"/>
    </source>
</evidence>
<keyword evidence="12" id="KW-1185">Reference proteome</keyword>
<dbReference type="EMBL" id="JBHSWH010000001">
    <property type="protein sequence ID" value="MFC6707294.1"/>
    <property type="molecule type" value="Genomic_DNA"/>
</dbReference>
<feature type="transmembrane region" description="Helical" evidence="8">
    <location>
        <begin position="12"/>
        <end position="31"/>
    </location>
</feature>